<evidence type="ECO:0000256" key="6">
    <source>
        <dbReference type="ARBA" id="ARBA00023002"/>
    </source>
</evidence>
<evidence type="ECO:0000256" key="8">
    <source>
        <dbReference type="SAM" id="MobiDB-lite"/>
    </source>
</evidence>
<evidence type="ECO:0000256" key="2">
    <source>
        <dbReference type="ARBA" id="ARBA00004749"/>
    </source>
</evidence>
<dbReference type="Pfam" id="PF01494">
    <property type="entry name" value="FAD_binding_3"/>
    <property type="match status" value="1"/>
</dbReference>
<evidence type="ECO:0000313" key="10">
    <source>
        <dbReference type="EMBL" id="GAA5525205.1"/>
    </source>
</evidence>
<accession>A0ABP9WSY3</accession>
<keyword evidence="7" id="KW-0503">Monooxygenase</keyword>
<dbReference type="Gene3D" id="3.50.50.60">
    <property type="entry name" value="FAD/NAD(P)-binding domain"/>
    <property type="match status" value="2"/>
</dbReference>
<dbReference type="EMBL" id="BAABRT010000012">
    <property type="protein sequence ID" value="GAA5525205.1"/>
    <property type="molecule type" value="Genomic_DNA"/>
</dbReference>
<feature type="compositionally biased region" description="Gly residues" evidence="8">
    <location>
        <begin position="12"/>
        <end position="25"/>
    </location>
</feature>
<comment type="pathway">
    <text evidence="2">Cofactor biosynthesis; ubiquinone biosynthesis.</text>
</comment>
<dbReference type="InterPro" id="IPR002938">
    <property type="entry name" value="FAD-bd"/>
</dbReference>
<keyword evidence="11" id="KW-1185">Reference proteome</keyword>
<evidence type="ECO:0000259" key="9">
    <source>
        <dbReference type="Pfam" id="PF01494"/>
    </source>
</evidence>
<proteinExistence type="inferred from homology"/>
<dbReference type="InterPro" id="IPR051205">
    <property type="entry name" value="UbiH/COQ6_monooxygenase"/>
</dbReference>
<evidence type="ECO:0000256" key="3">
    <source>
        <dbReference type="ARBA" id="ARBA00005349"/>
    </source>
</evidence>
<dbReference type="PRINTS" id="PR00420">
    <property type="entry name" value="RNGMNOXGNASE"/>
</dbReference>
<feature type="region of interest" description="Disordered" evidence="8">
    <location>
        <begin position="1"/>
        <end position="29"/>
    </location>
</feature>
<dbReference type="NCBIfam" id="TIGR01988">
    <property type="entry name" value="Ubi-OHases"/>
    <property type="match status" value="1"/>
</dbReference>
<dbReference type="Proteomes" id="UP001408594">
    <property type="component" value="Unassembled WGS sequence"/>
</dbReference>
<dbReference type="PANTHER" id="PTHR43876:SF8">
    <property type="entry name" value="2-OCTAPRENYL-6-METHOXYPHENOL HYDROXYLASE"/>
    <property type="match status" value="1"/>
</dbReference>
<reference evidence="10 11" key="1">
    <citation type="submission" date="2024-02" db="EMBL/GenBank/DDBJ databases">
        <title>Microbulbifer aestuariivivens NBRC 112533.</title>
        <authorList>
            <person name="Ichikawa N."/>
            <person name="Katano-Makiyama Y."/>
            <person name="Hidaka K."/>
        </authorList>
    </citation>
    <scope>NUCLEOTIDE SEQUENCE [LARGE SCALE GENOMIC DNA]</scope>
    <source>
        <strain evidence="10 11">NBRC 112533</strain>
    </source>
</reference>
<dbReference type="InterPro" id="IPR036188">
    <property type="entry name" value="FAD/NAD-bd_sf"/>
</dbReference>
<keyword evidence="5" id="KW-0274">FAD</keyword>
<evidence type="ECO:0000313" key="11">
    <source>
        <dbReference type="Proteomes" id="UP001408594"/>
    </source>
</evidence>
<comment type="cofactor">
    <cofactor evidence="1">
        <name>FAD</name>
        <dbReference type="ChEBI" id="CHEBI:57692"/>
    </cofactor>
</comment>
<organism evidence="10 11">
    <name type="scientific">Microbulbifer aestuariivivens</name>
    <dbReference type="NCBI Taxonomy" id="1908308"/>
    <lineage>
        <taxon>Bacteria</taxon>
        <taxon>Pseudomonadati</taxon>
        <taxon>Pseudomonadota</taxon>
        <taxon>Gammaproteobacteria</taxon>
        <taxon>Cellvibrionales</taxon>
        <taxon>Microbulbiferaceae</taxon>
        <taxon>Microbulbifer</taxon>
    </lineage>
</organism>
<evidence type="ECO:0000256" key="4">
    <source>
        <dbReference type="ARBA" id="ARBA00022630"/>
    </source>
</evidence>
<feature type="domain" description="FAD-binding" evidence="9">
    <location>
        <begin position="34"/>
        <end position="389"/>
    </location>
</feature>
<keyword evidence="4" id="KW-0285">Flavoprotein</keyword>
<protein>
    <submittedName>
        <fullName evidence="10">2-octaprenyl-6-methoxyphenol hydroxylase</fullName>
    </submittedName>
</protein>
<evidence type="ECO:0000256" key="1">
    <source>
        <dbReference type="ARBA" id="ARBA00001974"/>
    </source>
</evidence>
<keyword evidence="6" id="KW-0560">Oxidoreductase</keyword>
<name>A0ABP9WSY3_9GAMM</name>
<dbReference type="RefSeq" id="WP_345550703.1">
    <property type="nucleotide sequence ID" value="NZ_BAABRT010000012.1"/>
</dbReference>
<dbReference type="SUPFAM" id="SSF51905">
    <property type="entry name" value="FAD/NAD(P)-binding domain"/>
    <property type="match status" value="1"/>
</dbReference>
<gene>
    <name evidence="10" type="primary">ubiH</name>
    <name evidence="10" type="ORF">Maes01_01770</name>
</gene>
<sequence>MVNSVRAANAGPGPGAGGGPGAGAGDGRHDERSVDIAIIGGGMAGASLALLLAHHCPELQVVLLERKPLPASGGPLVLPSFDSRATALAAGSLQMFAQLGLWSQLEAYCAPIREIHVSDRGCGLGARLDAARESRAQFRGMFGAVVENAALGPVLYDALAATGVEVIAPAEVRTATFDQSGARLRWRQGADAERSLRASLLVAADGVDSPLCRKLGIEIDRVEYRQRALVTTLALQRAHGDIAYERFTDAGPMALLPLPDREGRHRAALVWTCDAADADALLRLDSAAFTDRVQRAFGWRAGRLQRSGDVASYPLSLSLAREQWRRNLVLVGNCAHFLHPVAGQGFNLTLRDCEALALALAGRQERRLAQDSTGALDLLESYGRERQRDQQLTIGFSDRIPPLFASGNPLIRASRQMGLLGLALVPPLRSSFLGQAAGFGL</sequence>
<comment type="similarity">
    <text evidence="3">Belongs to the UbiH/COQ6 family.</text>
</comment>
<evidence type="ECO:0000256" key="5">
    <source>
        <dbReference type="ARBA" id="ARBA00022827"/>
    </source>
</evidence>
<dbReference type="PANTHER" id="PTHR43876">
    <property type="entry name" value="UBIQUINONE BIOSYNTHESIS MONOOXYGENASE COQ6, MITOCHONDRIAL"/>
    <property type="match status" value="1"/>
</dbReference>
<comment type="caution">
    <text evidence="10">The sequence shown here is derived from an EMBL/GenBank/DDBJ whole genome shotgun (WGS) entry which is preliminary data.</text>
</comment>
<evidence type="ECO:0000256" key="7">
    <source>
        <dbReference type="ARBA" id="ARBA00023033"/>
    </source>
</evidence>
<dbReference type="InterPro" id="IPR010971">
    <property type="entry name" value="UbiH/COQ6"/>
</dbReference>